<protein>
    <submittedName>
        <fullName evidence="1">Uncharacterized protein</fullName>
    </submittedName>
</protein>
<dbReference type="Proteomes" id="UP000045706">
    <property type="component" value="Unassembled WGS sequence"/>
</dbReference>
<accession>A0A0G4KIC4</accession>
<evidence type="ECO:0000313" key="1">
    <source>
        <dbReference type="EMBL" id="CRJ99810.1"/>
    </source>
</evidence>
<dbReference type="AlphaFoldDB" id="A0A0G4KIC4"/>
<dbReference type="EMBL" id="CVQI01000669">
    <property type="protein sequence ID" value="CRJ99810.1"/>
    <property type="molecule type" value="Genomic_DNA"/>
</dbReference>
<evidence type="ECO:0000313" key="2">
    <source>
        <dbReference type="Proteomes" id="UP000045706"/>
    </source>
</evidence>
<proteinExistence type="predicted"/>
<name>A0A0G4KIC4_VERLO</name>
<gene>
    <name evidence="1" type="ORF">BN1723_008703</name>
</gene>
<reference evidence="2" key="1">
    <citation type="submission" date="2015-05" db="EMBL/GenBank/DDBJ databases">
        <authorList>
            <person name="Fogelqvist Johan"/>
        </authorList>
    </citation>
    <scope>NUCLEOTIDE SEQUENCE [LARGE SCALE GENOMIC DNA]</scope>
</reference>
<sequence length="216" mass="23077">MQVQATADCAVSGQREKTIKGNLFLPLLSIFFLSSITRNVPQASSSLSTKPSFFQTINKPHFKHPQPSNMSSIIKMTVFATSIASMAYEDKINFHGLELTTIGGGTQVATGPIAVDALYSSVCVPIILTTLSCETITLPTITTEEIIDYTPITEVTPVEEVITSTEVITTYEETPSTVVVPTTAIPTEDVVQSGVSATHISLGCLLVAGLIFSTLF</sequence>
<organism evidence="1 2">
    <name type="scientific">Verticillium longisporum</name>
    <name type="common">Verticillium dahliae var. longisporum</name>
    <dbReference type="NCBI Taxonomy" id="100787"/>
    <lineage>
        <taxon>Eukaryota</taxon>
        <taxon>Fungi</taxon>
        <taxon>Dikarya</taxon>
        <taxon>Ascomycota</taxon>
        <taxon>Pezizomycotina</taxon>
        <taxon>Sordariomycetes</taxon>
        <taxon>Hypocreomycetidae</taxon>
        <taxon>Glomerellales</taxon>
        <taxon>Plectosphaerellaceae</taxon>
        <taxon>Verticillium</taxon>
    </lineage>
</organism>